<evidence type="ECO:0000313" key="7">
    <source>
        <dbReference type="EMBL" id="CAE8706155.1"/>
    </source>
</evidence>
<dbReference type="Proteomes" id="UP000626109">
    <property type="component" value="Unassembled WGS sequence"/>
</dbReference>
<dbReference type="GO" id="GO:0004014">
    <property type="term" value="F:adenosylmethionine decarboxylase activity"/>
    <property type="evidence" value="ECO:0007669"/>
    <property type="project" value="InterPro"/>
</dbReference>
<evidence type="ECO:0000256" key="1">
    <source>
        <dbReference type="ARBA" id="ARBA00004911"/>
    </source>
</evidence>
<proteinExistence type="inferred from homology"/>
<dbReference type="OMA" id="EPRRCKY"/>
<evidence type="ECO:0000256" key="3">
    <source>
        <dbReference type="ARBA" id="ARBA00023066"/>
    </source>
</evidence>
<evidence type="ECO:0000313" key="9">
    <source>
        <dbReference type="Proteomes" id="UP000654075"/>
    </source>
</evidence>
<dbReference type="EMBL" id="CAJNNW010031136">
    <property type="protein sequence ID" value="CAE8706155.1"/>
    <property type="molecule type" value="Genomic_DNA"/>
</dbReference>
<evidence type="ECO:0000256" key="5">
    <source>
        <dbReference type="SAM" id="SignalP"/>
    </source>
</evidence>
<comment type="caution">
    <text evidence="7">The sequence shown here is derived from an EMBL/GenBank/DDBJ whole genome shotgun (WGS) entry which is preliminary data.</text>
</comment>
<dbReference type="Gene3D" id="3.60.90.10">
    <property type="entry name" value="S-adenosylmethionine decarboxylase"/>
    <property type="match status" value="1"/>
</dbReference>
<dbReference type="PANTHER" id="PTHR11570:SF0">
    <property type="entry name" value="S-ADENOSYLMETHIONINE DECARBOXYLASE PROENZYME"/>
    <property type="match status" value="1"/>
</dbReference>
<accession>A0A813KKD5</accession>
<dbReference type="UniPathway" id="UPA00331">
    <property type="reaction ID" value="UER00451"/>
</dbReference>
<dbReference type="GO" id="GO:0006597">
    <property type="term" value="P:spermine biosynthetic process"/>
    <property type="evidence" value="ECO:0007669"/>
    <property type="project" value="TreeGrafter"/>
</dbReference>
<dbReference type="PANTHER" id="PTHR11570">
    <property type="entry name" value="S-ADENOSYLMETHIONINE DECARBOXYLASE"/>
    <property type="match status" value="1"/>
</dbReference>
<dbReference type="InterPro" id="IPR048283">
    <property type="entry name" value="AdoMetDC-like"/>
</dbReference>
<evidence type="ECO:0000256" key="2">
    <source>
        <dbReference type="ARBA" id="ARBA00008466"/>
    </source>
</evidence>
<feature type="signal peptide" evidence="5">
    <location>
        <begin position="1"/>
        <end position="22"/>
    </location>
</feature>
<dbReference type="OrthoDB" id="5034579at2759"/>
<dbReference type="Proteomes" id="UP000654075">
    <property type="component" value="Unassembled WGS sequence"/>
</dbReference>
<dbReference type="Pfam" id="PF01536">
    <property type="entry name" value="SAM_decarbox"/>
    <property type="match status" value="2"/>
</dbReference>
<evidence type="ECO:0000256" key="4">
    <source>
        <dbReference type="ARBA" id="ARBA00023115"/>
    </source>
</evidence>
<gene>
    <name evidence="6" type="ORF">PGLA1383_LOCUS38320</name>
    <name evidence="7" type="ORF">PGLA2088_LOCUS34043</name>
</gene>
<dbReference type="EMBL" id="CAJNNV010027587">
    <property type="protein sequence ID" value="CAE8620785.1"/>
    <property type="molecule type" value="Genomic_DNA"/>
</dbReference>
<keyword evidence="9" id="KW-1185">Reference proteome</keyword>
<sequence length="403" mass="44718">MARCICLIYAPLFLILTTHSHATRDVDGTCDVRGSSVLQVTSKRGNLSMQTEDIAPFEGREKTVTLCFRLSKMKVQSLRLIPQDSWSKVLEHAKCMILSSVQSGPAELLPHPDKPEKMMSTGKITGYLLSESSLFVSDDTITLKTCGTTTPLLALESILDMVIPNWRSKSPHKFLKYASFTRLGYMFPDEQIVPHTSWDTEVEYLNKYFEGDDVILGTENTSTYHVYVANYLAKGQLLDSAISTQVALGHLSPEESMKVFVGTLAEDKTPLKTAWKDMHCDATRSSTSDPTIDEFFFEPIGYSSNAVFDERFTTIHATPQPSSSYMSVETSAPLTKDCKRNFVNAALGMCEAGTFSMTEFALSPVYLGQGTPPVIPGFTVAKTSQWLSDNFACALHHYVRESL</sequence>
<keyword evidence="3" id="KW-0745">Spermidine biosynthesis</keyword>
<dbReference type="GO" id="GO:0005829">
    <property type="term" value="C:cytosol"/>
    <property type="evidence" value="ECO:0007669"/>
    <property type="project" value="TreeGrafter"/>
</dbReference>
<name>A0A813KKD5_POLGL</name>
<dbReference type="GO" id="GO:0008295">
    <property type="term" value="P:spermidine biosynthetic process"/>
    <property type="evidence" value="ECO:0007669"/>
    <property type="project" value="UniProtKB-KW"/>
</dbReference>
<evidence type="ECO:0000313" key="6">
    <source>
        <dbReference type="EMBL" id="CAE8620785.1"/>
    </source>
</evidence>
<evidence type="ECO:0008006" key="10">
    <source>
        <dbReference type="Google" id="ProtNLM"/>
    </source>
</evidence>
<feature type="chain" id="PRO_5036408966" description="Adenosylmethionine decarboxylase" evidence="5">
    <location>
        <begin position="23"/>
        <end position="403"/>
    </location>
</feature>
<comment type="similarity">
    <text evidence="2">Belongs to the eukaryotic AdoMetDC family.</text>
</comment>
<protein>
    <recommendedName>
        <fullName evidence="10">Adenosylmethionine decarboxylase</fullName>
    </recommendedName>
</protein>
<dbReference type="InterPro" id="IPR016067">
    <property type="entry name" value="S-AdoMet_deCO2ase_core"/>
</dbReference>
<dbReference type="AlphaFoldDB" id="A0A813KKD5"/>
<keyword evidence="4" id="KW-0620">Polyamine biosynthesis</keyword>
<comment type="pathway">
    <text evidence="1">Amine and polyamine biosynthesis; S-adenosylmethioninamine biosynthesis; S-adenosylmethioninamine from S-adenosyl-L-methionine: step 1/1.</text>
</comment>
<evidence type="ECO:0000313" key="8">
    <source>
        <dbReference type="Proteomes" id="UP000626109"/>
    </source>
</evidence>
<keyword evidence="5" id="KW-0732">Signal</keyword>
<organism evidence="7 8">
    <name type="scientific">Polarella glacialis</name>
    <name type="common">Dinoflagellate</name>
    <dbReference type="NCBI Taxonomy" id="89957"/>
    <lineage>
        <taxon>Eukaryota</taxon>
        <taxon>Sar</taxon>
        <taxon>Alveolata</taxon>
        <taxon>Dinophyceae</taxon>
        <taxon>Suessiales</taxon>
        <taxon>Suessiaceae</taxon>
        <taxon>Polarella</taxon>
    </lineage>
</organism>
<dbReference type="SUPFAM" id="SSF56276">
    <property type="entry name" value="S-adenosylmethionine decarboxylase"/>
    <property type="match status" value="1"/>
</dbReference>
<reference evidence="7" key="1">
    <citation type="submission" date="2021-02" db="EMBL/GenBank/DDBJ databases">
        <authorList>
            <person name="Dougan E. K."/>
            <person name="Rhodes N."/>
            <person name="Thang M."/>
            <person name="Chan C."/>
        </authorList>
    </citation>
    <scope>NUCLEOTIDE SEQUENCE</scope>
</reference>